<sequence>MARKRIGEILVQAGVLDAEGLKTALLEQRRWGGPLGRTLVDLDLITEEALVDALSKQLNFPTVDLDTVDVAPEVLELVPGELSVQHHMMPFKREGKFLDVAMSEPTNLGIIDELRIRTQLNVRPYLAGPKMIERALQRYHGDILPDKSDNPRTATGAPAAQARSANRRGEADAVQPHTGSNPALRHQYGPRSAQAREEEIRSLQERISQLEALLSRDEDVLRKVLSLLVDKGIATREEILERLG</sequence>
<dbReference type="Proteomes" id="UP000001880">
    <property type="component" value="Chromosome"/>
</dbReference>
<dbReference type="SUPFAM" id="SSF160246">
    <property type="entry name" value="EspE N-terminal domain-like"/>
    <property type="match status" value="1"/>
</dbReference>
<accession>D0LFN0</accession>
<dbReference type="PANTHER" id="PTHR30258">
    <property type="entry name" value="TYPE II SECRETION SYSTEM PROTEIN GSPE-RELATED"/>
    <property type="match status" value="1"/>
</dbReference>
<dbReference type="PANTHER" id="PTHR30258:SF1">
    <property type="entry name" value="PROTEIN TRANSPORT PROTEIN HOFB HOMOLOG"/>
    <property type="match status" value="1"/>
</dbReference>
<proteinExistence type="predicted"/>
<dbReference type="GO" id="GO:0016887">
    <property type="term" value="F:ATP hydrolysis activity"/>
    <property type="evidence" value="ECO:0007669"/>
    <property type="project" value="TreeGrafter"/>
</dbReference>
<dbReference type="eggNOG" id="COG2804">
    <property type="taxonomic scope" value="Bacteria"/>
</dbReference>
<dbReference type="KEGG" id="hoh:Hoch_0022"/>
<feature type="domain" description="Type II secretion system protein GspE N-terminal" evidence="2">
    <location>
        <begin position="59"/>
        <end position="141"/>
    </location>
</feature>
<organism evidence="3 4">
    <name type="scientific">Haliangium ochraceum (strain DSM 14365 / JCM 11303 / SMP-2)</name>
    <dbReference type="NCBI Taxonomy" id="502025"/>
    <lineage>
        <taxon>Bacteria</taxon>
        <taxon>Pseudomonadati</taxon>
        <taxon>Myxococcota</taxon>
        <taxon>Polyangia</taxon>
        <taxon>Haliangiales</taxon>
        <taxon>Kofleriaceae</taxon>
        <taxon>Haliangium</taxon>
    </lineage>
</organism>
<dbReference type="Gene3D" id="3.30.300.160">
    <property type="entry name" value="Type II secretion system, protein E, N-terminal domain"/>
    <property type="match status" value="1"/>
</dbReference>
<dbReference type="AlphaFoldDB" id="D0LFN0"/>
<reference evidence="3 4" key="1">
    <citation type="journal article" date="2010" name="Stand. Genomic Sci.">
        <title>Complete genome sequence of Haliangium ochraceum type strain (SMP-2).</title>
        <authorList>
            <consortium name="US DOE Joint Genome Institute (JGI-PGF)"/>
            <person name="Ivanova N."/>
            <person name="Daum C."/>
            <person name="Lang E."/>
            <person name="Abt B."/>
            <person name="Kopitz M."/>
            <person name="Saunders E."/>
            <person name="Lapidus A."/>
            <person name="Lucas S."/>
            <person name="Glavina Del Rio T."/>
            <person name="Nolan M."/>
            <person name="Tice H."/>
            <person name="Copeland A."/>
            <person name="Cheng J.F."/>
            <person name="Chen F."/>
            <person name="Bruce D."/>
            <person name="Goodwin L."/>
            <person name="Pitluck S."/>
            <person name="Mavromatis K."/>
            <person name="Pati A."/>
            <person name="Mikhailova N."/>
            <person name="Chen A."/>
            <person name="Palaniappan K."/>
            <person name="Land M."/>
            <person name="Hauser L."/>
            <person name="Chang Y.J."/>
            <person name="Jeffries C.D."/>
            <person name="Detter J.C."/>
            <person name="Brettin T."/>
            <person name="Rohde M."/>
            <person name="Goker M."/>
            <person name="Bristow J."/>
            <person name="Markowitz V."/>
            <person name="Eisen J.A."/>
            <person name="Hugenholtz P."/>
            <person name="Kyrpides N.C."/>
            <person name="Klenk H.P."/>
        </authorList>
    </citation>
    <scope>NUCLEOTIDE SEQUENCE [LARGE SCALE GENOMIC DNA]</scope>
    <source>
        <strain evidence="4">DSM 14365 / CIP 107738 / JCM 11303 / AJ 13395 / SMP-2</strain>
    </source>
</reference>
<dbReference type="HOGENOM" id="CLU_078494_0_0_7"/>
<dbReference type="GO" id="GO:0005886">
    <property type="term" value="C:plasma membrane"/>
    <property type="evidence" value="ECO:0007669"/>
    <property type="project" value="TreeGrafter"/>
</dbReference>
<dbReference type="Pfam" id="PF05157">
    <property type="entry name" value="MshEN"/>
    <property type="match status" value="1"/>
</dbReference>
<gene>
    <name evidence="3" type="ordered locus">Hoch_0022</name>
</gene>
<evidence type="ECO:0000259" key="2">
    <source>
        <dbReference type="Pfam" id="PF05157"/>
    </source>
</evidence>
<protein>
    <submittedName>
        <fullName evidence="3">General secretory system II protein E domain protein</fullName>
    </submittedName>
</protein>
<dbReference type="STRING" id="502025.Hoch_0022"/>
<name>D0LFN0_HALO1</name>
<dbReference type="InterPro" id="IPR037257">
    <property type="entry name" value="T2SS_E_N_sf"/>
</dbReference>
<feature type="region of interest" description="Disordered" evidence="1">
    <location>
        <begin position="142"/>
        <end position="195"/>
    </location>
</feature>
<dbReference type="OrthoDB" id="5507414at2"/>
<dbReference type="EMBL" id="CP001804">
    <property type="protein sequence ID" value="ACY12664.1"/>
    <property type="molecule type" value="Genomic_DNA"/>
</dbReference>
<dbReference type="InterPro" id="IPR007831">
    <property type="entry name" value="T2SS_GspE_N"/>
</dbReference>
<evidence type="ECO:0000313" key="4">
    <source>
        <dbReference type="Proteomes" id="UP000001880"/>
    </source>
</evidence>
<keyword evidence="4" id="KW-1185">Reference proteome</keyword>
<evidence type="ECO:0000313" key="3">
    <source>
        <dbReference type="EMBL" id="ACY12664.1"/>
    </source>
</evidence>
<dbReference type="RefSeq" id="WP_012825291.1">
    <property type="nucleotide sequence ID" value="NC_013440.1"/>
</dbReference>
<evidence type="ECO:0000256" key="1">
    <source>
        <dbReference type="SAM" id="MobiDB-lite"/>
    </source>
</evidence>